<dbReference type="PROSITE" id="PS52050">
    <property type="entry name" value="WYL"/>
    <property type="match status" value="1"/>
</dbReference>
<dbReference type="Pfam" id="PF25583">
    <property type="entry name" value="WCX"/>
    <property type="match status" value="1"/>
</dbReference>
<keyword evidence="4" id="KW-1185">Reference proteome</keyword>
<dbReference type="InterPro" id="IPR028349">
    <property type="entry name" value="PafC-like"/>
</dbReference>
<dbReference type="PANTHER" id="PTHR34580:SF1">
    <property type="entry name" value="PROTEIN PAFC"/>
    <property type="match status" value="1"/>
</dbReference>
<dbReference type="Gene3D" id="1.10.10.10">
    <property type="entry name" value="Winged helix-like DNA-binding domain superfamily/Winged helix DNA-binding domain"/>
    <property type="match status" value="1"/>
</dbReference>
<dbReference type="Pfam" id="PF13280">
    <property type="entry name" value="WYL"/>
    <property type="match status" value="1"/>
</dbReference>
<dbReference type="PANTHER" id="PTHR34580">
    <property type="match status" value="1"/>
</dbReference>
<dbReference type="PIRSF" id="PIRSF016838">
    <property type="entry name" value="PafC"/>
    <property type="match status" value="1"/>
</dbReference>
<sequence length="329" mass="38073">MSEFTIEVVSLSNSEKLLRLLKIISLIEHRHGAVLQDLVAECNVCERTIYRDLDALNQSGLPIYFDDGTKRYRFMDKVFLRPLTFTVDEATALLACVQDFSKDDNPLGNPLRLAQEKILASLPDERQYQVDKARKNVDIKVTSRSADVSQQLFNVIESAIDKQCSVKICYYTKTRESETERLIDPYVITFRGSAWYLVAYCHLRKAVLLFRMDRIKKASETKEPFILPSDFSAQEYFSGSWLIERGEPIHVKLKFLPEAARWVRTETFHPSQRITECEDGTIIFEATVNGRREISRWILGYGAEVEVLEPEELRSYLKDQVEQMAKVYC</sequence>
<dbReference type="RefSeq" id="WP_093796450.1">
    <property type="nucleotide sequence ID" value="NZ_CP155571.1"/>
</dbReference>
<accession>A0ABZ3JAT4</accession>
<evidence type="ECO:0000259" key="2">
    <source>
        <dbReference type="Pfam" id="PF25583"/>
    </source>
</evidence>
<evidence type="ECO:0000259" key="1">
    <source>
        <dbReference type="Pfam" id="PF13280"/>
    </source>
</evidence>
<dbReference type="InterPro" id="IPR057727">
    <property type="entry name" value="WCX_dom"/>
</dbReference>
<feature type="domain" description="WCX" evidence="2">
    <location>
        <begin position="247"/>
        <end position="325"/>
    </location>
</feature>
<dbReference type="EMBL" id="CP155571">
    <property type="protein sequence ID" value="XFO75527.1"/>
    <property type="molecule type" value="Genomic_DNA"/>
</dbReference>
<dbReference type="InterPro" id="IPR036388">
    <property type="entry name" value="WH-like_DNA-bd_sf"/>
</dbReference>
<proteinExistence type="predicted"/>
<evidence type="ECO:0000313" key="4">
    <source>
        <dbReference type="Proteomes" id="UP000216052"/>
    </source>
</evidence>
<gene>
    <name evidence="3" type="primary">pafC</name>
    <name evidence="3" type="ORF">SPACI_056490</name>
</gene>
<name>A0ABZ3JAT4_SPOA4</name>
<dbReference type="InterPro" id="IPR026881">
    <property type="entry name" value="WYL_dom"/>
</dbReference>
<dbReference type="Proteomes" id="UP000216052">
    <property type="component" value="Chromosome"/>
</dbReference>
<feature type="domain" description="WYL" evidence="1">
    <location>
        <begin position="152"/>
        <end position="218"/>
    </location>
</feature>
<reference evidence="3" key="1">
    <citation type="submission" date="2024-05" db="EMBL/GenBank/DDBJ databases">
        <title>Isolation and characterization of Sporomusa carbonis sp. nov., a carboxydotrophic hydrogenogen in the genus of Sporomusa isolated from a charcoal burning pile.</title>
        <authorList>
            <person name="Boeer T."/>
            <person name="Rosenbaum F."/>
            <person name="Eysell L."/>
            <person name="Mueller V."/>
            <person name="Daniel R."/>
            <person name="Poehlein A."/>
        </authorList>
    </citation>
    <scope>NUCLEOTIDE SEQUENCE [LARGE SCALE GENOMIC DNA]</scope>
    <source>
        <strain evidence="3">DSM 3132</strain>
    </source>
</reference>
<protein>
    <submittedName>
        <fullName evidence="3">Protein PafC</fullName>
    </submittedName>
</protein>
<evidence type="ECO:0000313" key="3">
    <source>
        <dbReference type="EMBL" id="XFO75527.1"/>
    </source>
</evidence>
<organism evidence="3 4">
    <name type="scientific">Sporomusa acidovorans (strain ATCC 49682 / DSM 3132 / Mol)</name>
    <dbReference type="NCBI Taxonomy" id="1123286"/>
    <lineage>
        <taxon>Bacteria</taxon>
        <taxon>Bacillati</taxon>
        <taxon>Bacillota</taxon>
        <taxon>Negativicutes</taxon>
        <taxon>Selenomonadales</taxon>
        <taxon>Sporomusaceae</taxon>
        <taxon>Sporomusa</taxon>
    </lineage>
</organism>
<dbReference type="InterPro" id="IPR051534">
    <property type="entry name" value="CBASS_pafABC_assoc_protein"/>
</dbReference>